<protein>
    <recommendedName>
        <fullName evidence="9">Pyridoxine/pyridoxamine 5'-phosphate oxidase</fullName>
        <ecNumber evidence="9">1.4.3.5</ecNumber>
    </recommendedName>
    <alternativeName>
        <fullName evidence="9">PNP/PMP oxidase</fullName>
        <shortName evidence="9">PNPOx</shortName>
    </alternativeName>
    <alternativeName>
        <fullName evidence="9">Pyridoxal 5'-phosphate synthase</fullName>
    </alternativeName>
</protein>
<reference evidence="13 14" key="1">
    <citation type="submission" date="2017-04" db="EMBL/GenBank/DDBJ databases">
        <authorList>
            <person name="Afonso C.L."/>
            <person name="Miller P.J."/>
            <person name="Scott M.A."/>
            <person name="Spackman E."/>
            <person name="Goraichik I."/>
            <person name="Dimitrov K.M."/>
            <person name="Suarez D.L."/>
            <person name="Swayne D.E."/>
        </authorList>
    </citation>
    <scope>NUCLEOTIDE SEQUENCE [LARGE SCALE GENOMIC DNA]</scope>
    <source>
        <strain evidence="13">LMG 28154</strain>
    </source>
</reference>
<evidence type="ECO:0000313" key="14">
    <source>
        <dbReference type="Proteomes" id="UP000198460"/>
    </source>
</evidence>
<feature type="region of interest" description="Disordered" evidence="10">
    <location>
        <begin position="1"/>
        <end position="23"/>
    </location>
</feature>
<dbReference type="Pfam" id="PF10590">
    <property type="entry name" value="PNP_phzG_C"/>
    <property type="match status" value="1"/>
</dbReference>
<comment type="cofactor">
    <cofactor evidence="9">
        <name>FMN</name>
        <dbReference type="ChEBI" id="CHEBI:58210"/>
    </cofactor>
    <text evidence="9">Binds 1 FMN per subunit.</text>
</comment>
<dbReference type="NCBIfam" id="NF004231">
    <property type="entry name" value="PRK05679.1"/>
    <property type="match status" value="1"/>
</dbReference>
<evidence type="ECO:0000256" key="1">
    <source>
        <dbReference type="ARBA" id="ARBA00004738"/>
    </source>
</evidence>
<comment type="similarity">
    <text evidence="3 9">Belongs to the pyridoxamine 5'-phosphate oxidase family.</text>
</comment>
<dbReference type="Pfam" id="PF01243">
    <property type="entry name" value="PNPOx_N"/>
    <property type="match status" value="1"/>
</dbReference>
<name>A0A238H578_9BURK</name>
<comment type="catalytic activity">
    <reaction evidence="9">
        <text>pyridoxamine 5'-phosphate + O2 + H2O = pyridoxal 5'-phosphate + H2O2 + NH4(+)</text>
        <dbReference type="Rhea" id="RHEA:15817"/>
        <dbReference type="ChEBI" id="CHEBI:15377"/>
        <dbReference type="ChEBI" id="CHEBI:15379"/>
        <dbReference type="ChEBI" id="CHEBI:16240"/>
        <dbReference type="ChEBI" id="CHEBI:28938"/>
        <dbReference type="ChEBI" id="CHEBI:58451"/>
        <dbReference type="ChEBI" id="CHEBI:597326"/>
        <dbReference type="EC" id="1.4.3.5"/>
    </reaction>
</comment>
<feature type="binding site" evidence="9">
    <location>
        <position position="186"/>
    </location>
    <ligand>
        <name>substrate</name>
    </ligand>
</feature>
<dbReference type="HAMAP" id="MF_01629">
    <property type="entry name" value="PdxH"/>
    <property type="match status" value="1"/>
</dbReference>
<dbReference type="AlphaFoldDB" id="A0A238H578"/>
<dbReference type="InterPro" id="IPR011576">
    <property type="entry name" value="Pyridox_Oxase_N"/>
</dbReference>
<dbReference type="PANTHER" id="PTHR10851">
    <property type="entry name" value="PYRIDOXINE-5-PHOSPHATE OXIDASE"/>
    <property type="match status" value="1"/>
</dbReference>
<feature type="binding site" evidence="9">
    <location>
        <position position="146"/>
    </location>
    <ligand>
        <name>FMN</name>
        <dbReference type="ChEBI" id="CHEBI:58210"/>
    </ligand>
</feature>
<keyword evidence="5 9" id="KW-0285">Flavoprotein</keyword>
<feature type="binding site" evidence="9">
    <location>
        <position position="194"/>
    </location>
    <ligand>
        <name>substrate</name>
    </ligand>
</feature>
<dbReference type="NCBIfam" id="TIGR00558">
    <property type="entry name" value="pdxH"/>
    <property type="match status" value="1"/>
</dbReference>
<feature type="domain" description="Pyridoxamine 5'-phosphate oxidase N-terminal" evidence="11">
    <location>
        <begin position="97"/>
        <end position="222"/>
    </location>
</feature>
<feature type="domain" description="Pyridoxine 5'-phosphate oxidase dimerisation C-terminal" evidence="12">
    <location>
        <begin position="234"/>
        <end position="277"/>
    </location>
</feature>
<comment type="pathway">
    <text evidence="1 9">Cofactor metabolism; pyridoxal 5'-phosphate salvage; pyridoxal 5'-phosphate from pyridoxamine 5'-phosphate: step 1/1.</text>
</comment>
<evidence type="ECO:0000256" key="9">
    <source>
        <dbReference type="HAMAP-Rule" id="MF_01629"/>
    </source>
</evidence>
<organism evidence="13 14">
    <name type="scientific">Burkholderia singularis</name>
    <dbReference type="NCBI Taxonomy" id="1503053"/>
    <lineage>
        <taxon>Bacteria</taxon>
        <taxon>Pseudomonadati</taxon>
        <taxon>Pseudomonadota</taxon>
        <taxon>Betaproteobacteria</taxon>
        <taxon>Burkholderiales</taxon>
        <taxon>Burkholderiaceae</taxon>
        <taxon>Burkholderia</taxon>
        <taxon>pseudomallei group</taxon>
    </lineage>
</organism>
<sequence length="277" mass="31490">MRRAQSKIIGRRDGVGTRHKEKTEKATSPLFCLIAARQTRAYPTPRRIFPPSLYWPRLSVRTPMTTLADLRINYSRASLGEADVNPNPFAQFDAWFNDALNAQLPEPNTMTLATVDASGRPSARIVLIKGVDERGFVFFTNYESRKGREIAQNPNAALLFYWIELERQVRVEGRIEKTSAEESDRYFASRPLGSRIGAWASEQSAVIASRDVLEAREREIRARFGDEPPRPPHWGGYRVVPSSIEFWQGRPSRLHDRLLYTRDAASASGWTISRLSP</sequence>
<dbReference type="SUPFAM" id="SSF50475">
    <property type="entry name" value="FMN-binding split barrel"/>
    <property type="match status" value="1"/>
</dbReference>
<dbReference type="PANTHER" id="PTHR10851:SF0">
    <property type="entry name" value="PYRIDOXINE-5'-PHOSPHATE OXIDASE"/>
    <property type="match status" value="1"/>
</dbReference>
<dbReference type="EMBL" id="FXAN01000054">
    <property type="protein sequence ID" value="SMG00422.1"/>
    <property type="molecule type" value="Genomic_DNA"/>
</dbReference>
<evidence type="ECO:0000256" key="3">
    <source>
        <dbReference type="ARBA" id="ARBA00007301"/>
    </source>
</evidence>
<evidence type="ECO:0000259" key="12">
    <source>
        <dbReference type="Pfam" id="PF10590"/>
    </source>
</evidence>
<feature type="binding site" evidence="9">
    <location>
        <begin position="139"/>
        <end position="140"/>
    </location>
    <ligand>
        <name>FMN</name>
        <dbReference type="ChEBI" id="CHEBI:58210"/>
    </ligand>
</feature>
<feature type="binding site" evidence="9">
    <location>
        <position position="145"/>
    </location>
    <ligand>
        <name>FMN</name>
        <dbReference type="ChEBI" id="CHEBI:58210"/>
    </ligand>
</feature>
<dbReference type="InterPro" id="IPR012349">
    <property type="entry name" value="Split_barrel_FMN-bd"/>
</dbReference>
<proteinExistence type="inferred from homology"/>
<dbReference type="InterPro" id="IPR019576">
    <property type="entry name" value="Pyridoxamine_oxidase_dimer_C"/>
</dbReference>
<evidence type="ECO:0000256" key="6">
    <source>
        <dbReference type="ARBA" id="ARBA00022643"/>
    </source>
</evidence>
<dbReference type="GO" id="GO:0004733">
    <property type="term" value="F:pyridoxamine phosphate oxidase activity"/>
    <property type="evidence" value="ECO:0007669"/>
    <property type="project" value="UniProtKB-UniRule"/>
</dbReference>
<dbReference type="PROSITE" id="PS01064">
    <property type="entry name" value="PYRIDOX_OXIDASE"/>
    <property type="match status" value="1"/>
</dbReference>
<feature type="binding site" evidence="9">
    <location>
        <position position="257"/>
    </location>
    <ligand>
        <name>FMN</name>
        <dbReference type="ChEBI" id="CHEBI:58210"/>
    </ligand>
</feature>
<comment type="subunit">
    <text evidence="4 9">Homodimer.</text>
</comment>
<feature type="binding site" evidence="9">
    <location>
        <begin position="203"/>
        <end position="204"/>
    </location>
    <ligand>
        <name>FMN</name>
        <dbReference type="ChEBI" id="CHEBI:58210"/>
    </ligand>
</feature>
<feature type="binding site" evidence="9">
    <location>
        <begin position="253"/>
        <end position="255"/>
    </location>
    <ligand>
        <name>substrate</name>
    </ligand>
</feature>
<dbReference type="EC" id="1.4.3.5" evidence="9"/>
<keyword evidence="8 9" id="KW-0664">Pyridoxine biosynthesis</keyword>
<dbReference type="Proteomes" id="UP000198460">
    <property type="component" value="Unassembled WGS sequence"/>
</dbReference>
<evidence type="ECO:0000256" key="4">
    <source>
        <dbReference type="ARBA" id="ARBA00011738"/>
    </source>
</evidence>
<evidence type="ECO:0000256" key="2">
    <source>
        <dbReference type="ARBA" id="ARBA00005037"/>
    </source>
</evidence>
<comment type="pathway">
    <text evidence="2 9">Cofactor metabolism; pyridoxal 5'-phosphate salvage; pyridoxal 5'-phosphate from pyridoxine 5'-phosphate: step 1/1.</text>
</comment>
<gene>
    <name evidence="9" type="primary">pdxH</name>
    <name evidence="13" type="ORF">BSIN_3549</name>
</gene>
<comment type="catalytic activity">
    <reaction evidence="9">
        <text>pyridoxine 5'-phosphate + O2 = pyridoxal 5'-phosphate + H2O2</text>
        <dbReference type="Rhea" id="RHEA:15149"/>
        <dbReference type="ChEBI" id="CHEBI:15379"/>
        <dbReference type="ChEBI" id="CHEBI:16240"/>
        <dbReference type="ChEBI" id="CHEBI:58589"/>
        <dbReference type="ChEBI" id="CHEBI:597326"/>
        <dbReference type="EC" id="1.4.3.5"/>
    </reaction>
</comment>
<comment type="function">
    <text evidence="9">Catalyzes the oxidation of either pyridoxine 5'-phosphate (PNP) or pyridoxamine 5'-phosphate (PMP) into pyridoxal 5'-phosphate (PLP).</text>
</comment>
<dbReference type="UniPathway" id="UPA01068">
    <property type="reaction ID" value="UER00304"/>
</dbReference>
<evidence type="ECO:0000313" key="13">
    <source>
        <dbReference type="EMBL" id="SMG00422.1"/>
    </source>
</evidence>
<feature type="binding site" evidence="9">
    <location>
        <begin position="124"/>
        <end position="129"/>
    </location>
    <ligand>
        <name>FMN</name>
        <dbReference type="ChEBI" id="CHEBI:58210"/>
    </ligand>
</feature>
<feature type="binding site" evidence="9">
    <location>
        <position position="168"/>
    </location>
    <ligand>
        <name>FMN</name>
        <dbReference type="ChEBI" id="CHEBI:58210"/>
    </ligand>
</feature>
<dbReference type="InterPro" id="IPR000659">
    <property type="entry name" value="Pyridox_Oxase"/>
</dbReference>
<feature type="compositionally biased region" description="Basic and acidic residues" evidence="10">
    <location>
        <begin position="10"/>
        <end position="23"/>
    </location>
</feature>
<evidence type="ECO:0000259" key="11">
    <source>
        <dbReference type="Pfam" id="PF01243"/>
    </source>
</evidence>
<keyword evidence="6 9" id="KW-0288">FMN</keyword>
<evidence type="ECO:0000256" key="7">
    <source>
        <dbReference type="ARBA" id="ARBA00023002"/>
    </source>
</evidence>
<keyword evidence="7 9" id="KW-0560">Oxidoreductase</keyword>
<evidence type="ECO:0000256" key="8">
    <source>
        <dbReference type="ARBA" id="ARBA00023096"/>
    </source>
</evidence>
<dbReference type="Gene3D" id="2.30.110.10">
    <property type="entry name" value="Electron Transport, Fmn-binding Protein, Chain A"/>
    <property type="match status" value="1"/>
</dbReference>
<dbReference type="InterPro" id="IPR019740">
    <property type="entry name" value="Pyridox_Oxase_CS"/>
</dbReference>
<feature type="binding site" evidence="9">
    <location>
        <position position="129"/>
    </location>
    <ligand>
        <name>substrate</name>
    </ligand>
</feature>
<accession>A0A238H578</accession>
<feature type="binding site" evidence="9">
    <location>
        <position position="190"/>
    </location>
    <ligand>
        <name>substrate</name>
    </ligand>
</feature>
<feature type="binding site" evidence="9">
    <location>
        <position position="247"/>
    </location>
    <ligand>
        <name>FMN</name>
        <dbReference type="ChEBI" id="CHEBI:58210"/>
    </ligand>
</feature>
<dbReference type="GO" id="GO:0008615">
    <property type="term" value="P:pyridoxine biosynthetic process"/>
    <property type="evidence" value="ECO:0007669"/>
    <property type="project" value="UniProtKB-UniRule"/>
</dbReference>
<dbReference type="FunFam" id="2.30.110.10:FF:000005">
    <property type="entry name" value="NAD(P)H-hydrate epimerase"/>
    <property type="match status" value="1"/>
</dbReference>
<evidence type="ECO:0000256" key="10">
    <source>
        <dbReference type="SAM" id="MobiDB-lite"/>
    </source>
</evidence>
<evidence type="ECO:0000256" key="5">
    <source>
        <dbReference type="ARBA" id="ARBA00022630"/>
    </source>
</evidence>
<dbReference type="GO" id="GO:0010181">
    <property type="term" value="F:FMN binding"/>
    <property type="evidence" value="ECO:0007669"/>
    <property type="project" value="UniProtKB-UniRule"/>
</dbReference>